<sequence length="183" mass="20185">MFEARLRNPKPPRPPPPRRHAPPPPISMSAEVNREQKNPIEVDDGKKDKSSEANSEKPITSQDSKDACNVQHVTVQTVPAGGEKLLEKVNEETAEVTCIQPSAVQLPEYSVEECTLNLSLIGLNTTSEASCEENRSCVSVEKSDGTFVACEMATENDRRNHDASLVEVAHVEDSEDKFVITRF</sequence>
<organism evidence="2 3">
    <name type="scientific">Teladorsagia circumcincta</name>
    <name type="common">Brown stomach worm</name>
    <name type="synonym">Ostertagia circumcincta</name>
    <dbReference type="NCBI Taxonomy" id="45464"/>
    <lineage>
        <taxon>Eukaryota</taxon>
        <taxon>Metazoa</taxon>
        <taxon>Ecdysozoa</taxon>
        <taxon>Nematoda</taxon>
        <taxon>Chromadorea</taxon>
        <taxon>Rhabditida</taxon>
        <taxon>Rhabditina</taxon>
        <taxon>Rhabditomorpha</taxon>
        <taxon>Strongyloidea</taxon>
        <taxon>Trichostrongylidae</taxon>
        <taxon>Teladorsagia</taxon>
    </lineage>
</organism>
<name>A0A2G9UZJ0_TELCI</name>
<keyword evidence="3" id="KW-1185">Reference proteome</keyword>
<evidence type="ECO:0000313" key="2">
    <source>
        <dbReference type="EMBL" id="PIO75623.1"/>
    </source>
</evidence>
<dbReference type="Proteomes" id="UP000230423">
    <property type="component" value="Unassembled WGS sequence"/>
</dbReference>
<accession>A0A2G9UZJ0</accession>
<evidence type="ECO:0000313" key="3">
    <source>
        <dbReference type="Proteomes" id="UP000230423"/>
    </source>
</evidence>
<feature type="compositionally biased region" description="Basic and acidic residues" evidence="1">
    <location>
        <begin position="32"/>
        <end position="55"/>
    </location>
</feature>
<gene>
    <name evidence="2" type="ORF">TELCIR_02330</name>
</gene>
<dbReference type="AlphaFoldDB" id="A0A2G9UZJ0"/>
<protein>
    <submittedName>
        <fullName evidence="2">Uncharacterized protein</fullName>
    </submittedName>
</protein>
<feature type="region of interest" description="Disordered" evidence="1">
    <location>
        <begin position="1"/>
        <end position="67"/>
    </location>
</feature>
<dbReference type="EMBL" id="KZ345122">
    <property type="protein sequence ID" value="PIO75623.1"/>
    <property type="molecule type" value="Genomic_DNA"/>
</dbReference>
<proteinExistence type="predicted"/>
<evidence type="ECO:0000256" key="1">
    <source>
        <dbReference type="SAM" id="MobiDB-lite"/>
    </source>
</evidence>
<reference evidence="2 3" key="1">
    <citation type="submission" date="2015-09" db="EMBL/GenBank/DDBJ databases">
        <title>Draft genome of the parasitic nematode Teladorsagia circumcincta isolate WARC Sus (inbred).</title>
        <authorList>
            <person name="Mitreva M."/>
        </authorList>
    </citation>
    <scope>NUCLEOTIDE SEQUENCE [LARGE SCALE GENOMIC DNA]</scope>
    <source>
        <strain evidence="2 3">S</strain>
    </source>
</reference>